<dbReference type="GO" id="GO:0006886">
    <property type="term" value="P:intracellular protein transport"/>
    <property type="evidence" value="ECO:0007669"/>
    <property type="project" value="InterPro"/>
</dbReference>
<feature type="compositionally biased region" description="Basic residues" evidence="7">
    <location>
        <begin position="12"/>
        <end position="21"/>
    </location>
</feature>
<dbReference type="Pfam" id="PF05739">
    <property type="entry name" value="SNARE"/>
    <property type="match status" value="1"/>
</dbReference>
<dbReference type="PROSITE" id="PS00914">
    <property type="entry name" value="SYNTAXIN"/>
    <property type="match status" value="1"/>
</dbReference>
<gene>
    <name evidence="10" type="ORF">ROZALSC1DRAFT_26757</name>
</gene>
<dbReference type="GO" id="GO:0006887">
    <property type="term" value="P:exocytosis"/>
    <property type="evidence" value="ECO:0007669"/>
    <property type="project" value="TreeGrafter"/>
</dbReference>
<feature type="domain" description="T-SNARE coiled-coil homology" evidence="9">
    <location>
        <begin position="212"/>
        <end position="274"/>
    </location>
</feature>
<dbReference type="InterPro" id="IPR006011">
    <property type="entry name" value="Syntaxin_N"/>
</dbReference>
<dbReference type="GO" id="GO:0000149">
    <property type="term" value="F:SNARE binding"/>
    <property type="evidence" value="ECO:0007669"/>
    <property type="project" value="TreeGrafter"/>
</dbReference>
<accession>A0A4P9YQ15</accession>
<dbReference type="Gene3D" id="1.20.58.70">
    <property type="match status" value="1"/>
</dbReference>
<dbReference type="SUPFAM" id="SSF47661">
    <property type="entry name" value="t-snare proteins"/>
    <property type="match status" value="1"/>
</dbReference>
<comment type="similarity">
    <text evidence="2 6">Belongs to the syntaxin family.</text>
</comment>
<dbReference type="GO" id="GO:0006906">
    <property type="term" value="P:vesicle fusion"/>
    <property type="evidence" value="ECO:0007669"/>
    <property type="project" value="TreeGrafter"/>
</dbReference>
<evidence type="ECO:0000256" key="6">
    <source>
        <dbReference type="RuleBase" id="RU003858"/>
    </source>
</evidence>
<dbReference type="CDD" id="cd15848">
    <property type="entry name" value="SNARE_syntaxin1-like"/>
    <property type="match status" value="1"/>
</dbReference>
<protein>
    <submittedName>
        <fullName evidence="10">t-SNARE</fullName>
    </submittedName>
</protein>
<comment type="subcellular location">
    <subcellularLocation>
        <location evidence="1">Membrane</location>
        <topology evidence="1">Single-pass type IV membrane protein</topology>
    </subcellularLocation>
</comment>
<dbReference type="SMART" id="SM00397">
    <property type="entry name" value="t_SNARE"/>
    <property type="match status" value="1"/>
</dbReference>
<evidence type="ECO:0000256" key="8">
    <source>
        <dbReference type="SAM" id="Phobius"/>
    </source>
</evidence>
<feature type="transmembrane region" description="Helical" evidence="8">
    <location>
        <begin position="286"/>
        <end position="307"/>
    </location>
</feature>
<reference evidence="11" key="1">
    <citation type="journal article" date="2018" name="Nat. Microbiol.">
        <title>Leveraging single-cell genomics to expand the fungal tree of life.</title>
        <authorList>
            <person name="Ahrendt S.R."/>
            <person name="Quandt C.A."/>
            <person name="Ciobanu D."/>
            <person name="Clum A."/>
            <person name="Salamov A."/>
            <person name="Andreopoulos B."/>
            <person name="Cheng J.F."/>
            <person name="Woyke T."/>
            <person name="Pelin A."/>
            <person name="Henrissat B."/>
            <person name="Reynolds N.K."/>
            <person name="Benny G.L."/>
            <person name="Smith M.E."/>
            <person name="James T.Y."/>
            <person name="Grigoriev I.V."/>
        </authorList>
    </citation>
    <scope>NUCLEOTIDE SEQUENCE [LARGE SCALE GENOMIC DNA]</scope>
    <source>
        <strain evidence="11">CSF55</strain>
    </source>
</reference>
<dbReference type="EMBL" id="ML004924">
    <property type="protein sequence ID" value="RKP21857.1"/>
    <property type="molecule type" value="Genomic_DNA"/>
</dbReference>
<dbReference type="Pfam" id="PF00804">
    <property type="entry name" value="Syntaxin"/>
    <property type="match status" value="1"/>
</dbReference>
<sequence>MPIDRTQELHNYNKRGNRNSYKKFSPNTSDRSFDIEMGVISDNSQDLFFKEIEGIRASITKITRYTDDLKRLHTQALTTLYADDGARANRDIEELTIRITEISNSVRRKLKKIGAENEQMANNVSKGNANLRIRTNQVAQLSKKFMDVMRNYQQVQTENKQKHIQQLERQYKIVRPDATQEELEKLREQQGSSLMSQQIFTITNVDDARELLDDMQERHNEIMVLEKSMLELHQLFMDISLLIDQQGDMINTIESQVEQATEYTSNAVVQLKSAVEHQKSARKKKWCLLIFFLIILAIGGVLLWFYVIQPFLNQRNSQSSNIKTGQNTIVNN</sequence>
<evidence type="ECO:0000313" key="11">
    <source>
        <dbReference type="Proteomes" id="UP000281549"/>
    </source>
</evidence>
<dbReference type="GO" id="GO:0005886">
    <property type="term" value="C:plasma membrane"/>
    <property type="evidence" value="ECO:0007669"/>
    <property type="project" value="TreeGrafter"/>
</dbReference>
<dbReference type="GO" id="GO:0031201">
    <property type="term" value="C:SNARE complex"/>
    <property type="evidence" value="ECO:0007669"/>
    <property type="project" value="TreeGrafter"/>
</dbReference>
<evidence type="ECO:0000259" key="9">
    <source>
        <dbReference type="PROSITE" id="PS50192"/>
    </source>
</evidence>
<dbReference type="SMART" id="SM00503">
    <property type="entry name" value="SynN"/>
    <property type="match status" value="1"/>
</dbReference>
<evidence type="ECO:0000256" key="2">
    <source>
        <dbReference type="ARBA" id="ARBA00009063"/>
    </source>
</evidence>
<dbReference type="GO" id="GO:0012505">
    <property type="term" value="C:endomembrane system"/>
    <property type="evidence" value="ECO:0007669"/>
    <property type="project" value="TreeGrafter"/>
</dbReference>
<keyword evidence="4 8" id="KW-1133">Transmembrane helix</keyword>
<evidence type="ECO:0000256" key="3">
    <source>
        <dbReference type="ARBA" id="ARBA00022692"/>
    </source>
</evidence>
<keyword evidence="3 8" id="KW-0812">Transmembrane</keyword>
<keyword evidence="5 8" id="KW-0472">Membrane</keyword>
<evidence type="ECO:0000256" key="1">
    <source>
        <dbReference type="ARBA" id="ARBA00004211"/>
    </source>
</evidence>
<dbReference type="GO" id="GO:0048278">
    <property type="term" value="P:vesicle docking"/>
    <property type="evidence" value="ECO:0007669"/>
    <property type="project" value="TreeGrafter"/>
</dbReference>
<evidence type="ECO:0000256" key="7">
    <source>
        <dbReference type="SAM" id="MobiDB-lite"/>
    </source>
</evidence>
<dbReference type="InterPro" id="IPR045242">
    <property type="entry name" value="Syntaxin"/>
</dbReference>
<feature type="region of interest" description="Disordered" evidence="7">
    <location>
        <begin position="1"/>
        <end position="27"/>
    </location>
</feature>
<name>A0A4P9YQ15_ROZAC</name>
<evidence type="ECO:0000256" key="4">
    <source>
        <dbReference type="ARBA" id="ARBA00022989"/>
    </source>
</evidence>
<dbReference type="PANTHER" id="PTHR19957:SF307">
    <property type="entry name" value="PROTEIN SSO1-RELATED"/>
    <property type="match status" value="1"/>
</dbReference>
<dbReference type="Proteomes" id="UP000281549">
    <property type="component" value="Unassembled WGS sequence"/>
</dbReference>
<dbReference type="PROSITE" id="PS50192">
    <property type="entry name" value="T_SNARE"/>
    <property type="match status" value="1"/>
</dbReference>
<dbReference type="CDD" id="cd00179">
    <property type="entry name" value="SynN"/>
    <property type="match status" value="1"/>
</dbReference>
<dbReference type="Gene3D" id="1.20.5.110">
    <property type="match status" value="1"/>
</dbReference>
<proteinExistence type="inferred from homology"/>
<dbReference type="InterPro" id="IPR006012">
    <property type="entry name" value="Syntaxin/epimorphin_CS"/>
</dbReference>
<dbReference type="InterPro" id="IPR000727">
    <property type="entry name" value="T_SNARE_dom"/>
</dbReference>
<dbReference type="PANTHER" id="PTHR19957">
    <property type="entry name" value="SYNTAXIN"/>
    <property type="match status" value="1"/>
</dbReference>
<evidence type="ECO:0000256" key="5">
    <source>
        <dbReference type="ARBA" id="ARBA00023136"/>
    </source>
</evidence>
<dbReference type="AlphaFoldDB" id="A0A4P9YQ15"/>
<dbReference type="InterPro" id="IPR010989">
    <property type="entry name" value="SNARE"/>
</dbReference>
<evidence type="ECO:0000313" key="10">
    <source>
        <dbReference type="EMBL" id="RKP21857.1"/>
    </source>
</evidence>
<organism evidence="10 11">
    <name type="scientific">Rozella allomycis (strain CSF55)</name>
    <dbReference type="NCBI Taxonomy" id="988480"/>
    <lineage>
        <taxon>Eukaryota</taxon>
        <taxon>Fungi</taxon>
        <taxon>Fungi incertae sedis</taxon>
        <taxon>Cryptomycota</taxon>
        <taxon>Cryptomycota incertae sedis</taxon>
        <taxon>Rozella</taxon>
    </lineage>
</organism>
<dbReference type="GO" id="GO:0005484">
    <property type="term" value="F:SNAP receptor activity"/>
    <property type="evidence" value="ECO:0007669"/>
    <property type="project" value="InterPro"/>
</dbReference>